<proteinExistence type="inferred from homology"/>
<evidence type="ECO:0000259" key="2">
    <source>
        <dbReference type="Pfam" id="PF01182"/>
    </source>
</evidence>
<keyword evidence="3" id="KW-0378">Hydrolase</keyword>
<dbReference type="Pfam" id="PF01182">
    <property type="entry name" value="Glucosamine_iso"/>
    <property type="match status" value="1"/>
</dbReference>
<dbReference type="AlphaFoldDB" id="A0A5B8RFY5"/>
<dbReference type="InterPro" id="IPR006148">
    <property type="entry name" value="Glc/Gal-6P_isomerase"/>
</dbReference>
<feature type="domain" description="Glucosamine/galactosamine-6-phosphate isomerase" evidence="2">
    <location>
        <begin position="17"/>
        <end position="226"/>
    </location>
</feature>
<dbReference type="PANTHER" id="PTHR11054:SF0">
    <property type="entry name" value="6-PHOSPHOGLUCONOLACTONASE"/>
    <property type="match status" value="1"/>
</dbReference>
<protein>
    <submittedName>
        <fullName evidence="3">6-phosphogluconolactonase</fullName>
        <ecNumber evidence="3">3.1.1.31</ecNumber>
    </submittedName>
</protein>
<accession>A0A5B8RFY5</accession>
<dbReference type="InterPro" id="IPR039104">
    <property type="entry name" value="6PGL"/>
</dbReference>
<evidence type="ECO:0000313" key="3">
    <source>
        <dbReference type="EMBL" id="QEA06768.1"/>
    </source>
</evidence>
<dbReference type="EMBL" id="MN079169">
    <property type="protein sequence ID" value="QEA06768.1"/>
    <property type="molecule type" value="Genomic_DNA"/>
</dbReference>
<dbReference type="GO" id="GO:0006098">
    <property type="term" value="P:pentose-phosphate shunt"/>
    <property type="evidence" value="ECO:0007669"/>
    <property type="project" value="InterPro"/>
</dbReference>
<dbReference type="EC" id="3.1.1.31" evidence="3"/>
<sequence length="242" mass="25262">MPSRTAPTPDVRVAEHPDPDALADALAQSVATSLTEAIEARGLATLVVPGGRTPVALFRALARIELPWSSVMVTLTDERRVPADDPQSNAQLVRTHLLTGAARAARFVPLASDPGGDAAQATRSCSKRLAGLPRPYDVVILGMGGDGHTASLFPGRVPGGPDADCAAVTAPVAPEGRLTQSATRLAATRRLIVYFTGRDKRAVFDDALAETGTAKPLPIAAVARQADCPVELYWADTREGSA</sequence>
<gene>
    <name evidence="3" type="primary">pgl</name>
    <name evidence="3" type="ORF">KBTEX_03109</name>
</gene>
<dbReference type="SUPFAM" id="SSF100950">
    <property type="entry name" value="NagB/RpiA/CoA transferase-like"/>
    <property type="match status" value="1"/>
</dbReference>
<comment type="similarity">
    <text evidence="1">Belongs to the glucosamine/galactosamine-6-phosphate isomerase family. 6-phosphogluconolactonase subfamily.</text>
</comment>
<dbReference type="NCBIfam" id="TIGR01198">
    <property type="entry name" value="pgl"/>
    <property type="match status" value="1"/>
</dbReference>
<organism evidence="3">
    <name type="scientific">uncultured organism</name>
    <dbReference type="NCBI Taxonomy" id="155900"/>
    <lineage>
        <taxon>unclassified sequences</taxon>
        <taxon>environmental samples</taxon>
    </lineage>
</organism>
<dbReference type="GO" id="GO:0005975">
    <property type="term" value="P:carbohydrate metabolic process"/>
    <property type="evidence" value="ECO:0007669"/>
    <property type="project" value="InterPro"/>
</dbReference>
<dbReference type="Gene3D" id="3.40.50.1360">
    <property type="match status" value="1"/>
</dbReference>
<dbReference type="InterPro" id="IPR005900">
    <property type="entry name" value="6-phosphogluconolactonase_DevB"/>
</dbReference>
<reference evidence="3" key="1">
    <citation type="submission" date="2019-06" db="EMBL/GenBank/DDBJ databases">
        <authorList>
            <person name="Murdoch R.W."/>
            <person name="Fathepure B."/>
        </authorList>
    </citation>
    <scope>NUCLEOTIDE SEQUENCE</scope>
</reference>
<dbReference type="InterPro" id="IPR037171">
    <property type="entry name" value="NagB/RpiA_transferase-like"/>
</dbReference>
<dbReference type="GO" id="GO:0017057">
    <property type="term" value="F:6-phosphogluconolactonase activity"/>
    <property type="evidence" value="ECO:0007669"/>
    <property type="project" value="UniProtKB-EC"/>
</dbReference>
<dbReference type="PANTHER" id="PTHR11054">
    <property type="entry name" value="6-PHOSPHOGLUCONOLACTONASE"/>
    <property type="match status" value="1"/>
</dbReference>
<name>A0A5B8RFY5_9ZZZZ</name>
<dbReference type="CDD" id="cd01400">
    <property type="entry name" value="6PGL"/>
    <property type="match status" value="1"/>
</dbReference>
<evidence type="ECO:0000256" key="1">
    <source>
        <dbReference type="ARBA" id="ARBA00010662"/>
    </source>
</evidence>